<evidence type="ECO:0000313" key="5">
    <source>
        <dbReference type="Proteomes" id="UP000246077"/>
    </source>
</evidence>
<feature type="region of interest" description="Disordered" evidence="1">
    <location>
        <begin position="1"/>
        <end position="60"/>
    </location>
</feature>
<accession>A0A317DXU6</accession>
<dbReference type="Pfam" id="PF10615">
    <property type="entry name" value="DUF2470"/>
    <property type="match status" value="1"/>
</dbReference>
<dbReference type="PANTHER" id="PTHR13343:SF17">
    <property type="entry name" value="CELLULAR REPRESSOR OF E1A-STIMULATED GENES, ISOFORM A"/>
    <property type="match status" value="1"/>
</dbReference>
<feature type="domain" description="CREG-like beta-barrel" evidence="3">
    <location>
        <begin position="139"/>
        <end position="278"/>
    </location>
</feature>
<feature type="domain" description="DUF2470" evidence="2">
    <location>
        <begin position="293"/>
        <end position="362"/>
    </location>
</feature>
<evidence type="ECO:0000256" key="1">
    <source>
        <dbReference type="SAM" id="MobiDB-lite"/>
    </source>
</evidence>
<dbReference type="InterPro" id="IPR019595">
    <property type="entry name" value="DUF2470"/>
</dbReference>
<dbReference type="Gene3D" id="3.20.180.10">
    <property type="entry name" value="PNP-oxidase-like"/>
    <property type="match status" value="1"/>
</dbReference>
<dbReference type="SUPFAM" id="SSF50475">
    <property type="entry name" value="FMN-binding split barrel"/>
    <property type="match status" value="1"/>
</dbReference>
<evidence type="ECO:0000313" key="4">
    <source>
        <dbReference type="EMBL" id="PWR19204.1"/>
    </source>
</evidence>
<dbReference type="GO" id="GO:0005737">
    <property type="term" value="C:cytoplasm"/>
    <property type="evidence" value="ECO:0007669"/>
    <property type="project" value="UniProtKB-ARBA"/>
</dbReference>
<dbReference type="Proteomes" id="UP000246077">
    <property type="component" value="Unassembled WGS sequence"/>
</dbReference>
<organism evidence="4 5">
    <name type="scientific">Zavarzinia compransoris</name>
    <dbReference type="NCBI Taxonomy" id="1264899"/>
    <lineage>
        <taxon>Bacteria</taxon>
        <taxon>Pseudomonadati</taxon>
        <taxon>Pseudomonadota</taxon>
        <taxon>Alphaproteobacteria</taxon>
        <taxon>Rhodospirillales</taxon>
        <taxon>Zavarziniaceae</taxon>
        <taxon>Zavarzinia</taxon>
    </lineage>
</organism>
<proteinExistence type="predicted"/>
<reference evidence="5" key="1">
    <citation type="submission" date="2018-05" db="EMBL/GenBank/DDBJ databases">
        <title>Zavarzinia sp. HR-AS.</title>
        <authorList>
            <person name="Lee Y."/>
            <person name="Jeon C.O."/>
        </authorList>
    </citation>
    <scope>NUCLEOTIDE SEQUENCE [LARGE SCALE GENOMIC DNA]</scope>
    <source>
        <strain evidence="5">DSM 1231</strain>
    </source>
</reference>
<dbReference type="InterPro" id="IPR055343">
    <property type="entry name" value="CREG_beta-barrel"/>
</dbReference>
<protein>
    <submittedName>
        <fullName evidence="4">Uncharacterized protein</fullName>
    </submittedName>
</protein>
<dbReference type="InterPro" id="IPR012349">
    <property type="entry name" value="Split_barrel_FMN-bd"/>
</dbReference>
<dbReference type="Pfam" id="PF13883">
    <property type="entry name" value="CREG_beta-barrel"/>
    <property type="match status" value="1"/>
</dbReference>
<keyword evidence="5" id="KW-1185">Reference proteome</keyword>
<evidence type="ECO:0000259" key="3">
    <source>
        <dbReference type="Pfam" id="PF13883"/>
    </source>
</evidence>
<dbReference type="EMBL" id="QGLF01000005">
    <property type="protein sequence ID" value="PWR19204.1"/>
    <property type="molecule type" value="Genomic_DNA"/>
</dbReference>
<name>A0A317DXU6_9PROT</name>
<dbReference type="OrthoDB" id="9814594at2"/>
<sequence length="372" mass="39925">MNRVGRCQGTSAGVARGPGTNASPETCGFRAVSSSRGGGRTVDGARGTADGAPAQAERAADNERHQHRAIFFIKIFSWLIVKFHISKKVLSLIILFNRNGRLCGLDPRHALGSRLQGTYATVVLPEGKAVTTSDSSPGAKARDLVRRAETAALAVRLPPEGLPYASLVLTACDHGGQPLLFISRLAEHTRALEADGAACLLFDGTAGLEARLTGARASVVGRLEKVADEGLKARFIARHPEAEMYRDFPDFALWRMAVDRVHLVAGFGRIHWIESADFLFDTKATGELAASEPGIVAHMNDDHADAIALYAEKLLRLPAADWRLSGIDPEGCDLIAGAATRARLIFPEPVSNAIEARNRLVERVKAARLASE</sequence>
<comment type="caution">
    <text evidence="4">The sequence shown here is derived from an EMBL/GenBank/DDBJ whole genome shotgun (WGS) entry which is preliminary data.</text>
</comment>
<dbReference type="PANTHER" id="PTHR13343">
    <property type="entry name" value="CREG1 PROTEIN"/>
    <property type="match status" value="1"/>
</dbReference>
<dbReference type="AlphaFoldDB" id="A0A317DXU6"/>
<evidence type="ECO:0000259" key="2">
    <source>
        <dbReference type="Pfam" id="PF10615"/>
    </source>
</evidence>
<gene>
    <name evidence="4" type="ORF">DKG75_17475</name>
</gene>
<dbReference type="Gene3D" id="2.30.110.10">
    <property type="entry name" value="Electron Transport, Fmn-binding Protein, Chain A"/>
    <property type="match status" value="1"/>
</dbReference>
<dbReference type="InterPro" id="IPR037119">
    <property type="entry name" value="Haem_oxidase_HugZ-like_sf"/>
</dbReference>